<organism evidence="5 6">
    <name type="scientific">Populus tomentosa</name>
    <name type="common">Chinese white poplar</name>
    <dbReference type="NCBI Taxonomy" id="118781"/>
    <lineage>
        <taxon>Eukaryota</taxon>
        <taxon>Viridiplantae</taxon>
        <taxon>Streptophyta</taxon>
        <taxon>Embryophyta</taxon>
        <taxon>Tracheophyta</taxon>
        <taxon>Spermatophyta</taxon>
        <taxon>Magnoliopsida</taxon>
        <taxon>eudicotyledons</taxon>
        <taxon>Gunneridae</taxon>
        <taxon>Pentapetalae</taxon>
        <taxon>rosids</taxon>
        <taxon>fabids</taxon>
        <taxon>Malpighiales</taxon>
        <taxon>Salicaceae</taxon>
        <taxon>Saliceae</taxon>
        <taxon>Populus</taxon>
    </lineage>
</organism>
<dbReference type="InterPro" id="IPR000588">
    <property type="entry name" value="Pept_A3A"/>
</dbReference>
<dbReference type="EMBL" id="JAAWWB010000034">
    <property type="protein sequence ID" value="KAG6742033.1"/>
    <property type="molecule type" value="Genomic_DNA"/>
</dbReference>
<feature type="region of interest" description="Disordered" evidence="3">
    <location>
        <begin position="164"/>
        <end position="214"/>
    </location>
</feature>
<feature type="domain" description="Reverse transcriptase" evidence="4">
    <location>
        <begin position="723"/>
        <end position="905"/>
    </location>
</feature>
<dbReference type="PROSITE" id="PS50878">
    <property type="entry name" value="RT_POL"/>
    <property type="match status" value="1"/>
</dbReference>
<dbReference type="GO" id="GO:0006508">
    <property type="term" value="P:proteolysis"/>
    <property type="evidence" value="ECO:0007669"/>
    <property type="project" value="InterPro"/>
</dbReference>
<name>A0A8X7XX39_POPTO</name>
<dbReference type="CDD" id="cd00303">
    <property type="entry name" value="retropepsin_like"/>
    <property type="match status" value="1"/>
</dbReference>
<dbReference type="Proteomes" id="UP000886885">
    <property type="component" value="Chromosome 17D"/>
</dbReference>
<dbReference type="CDD" id="cd01647">
    <property type="entry name" value="RT_LTR"/>
    <property type="match status" value="1"/>
</dbReference>
<dbReference type="PANTHER" id="PTHR33064">
    <property type="entry name" value="POL PROTEIN"/>
    <property type="match status" value="1"/>
</dbReference>
<dbReference type="Pfam" id="PF00078">
    <property type="entry name" value="RVT_1"/>
    <property type="match status" value="1"/>
</dbReference>
<evidence type="ECO:0000256" key="3">
    <source>
        <dbReference type="SAM" id="MobiDB-lite"/>
    </source>
</evidence>
<proteinExistence type="predicted"/>
<dbReference type="Pfam" id="PF02160">
    <property type="entry name" value="Peptidase_A3"/>
    <property type="match status" value="1"/>
</dbReference>
<dbReference type="EC" id="2.7.7.49" evidence="1"/>
<gene>
    <name evidence="5" type="ORF">POTOM_055317</name>
</gene>
<dbReference type="InterPro" id="IPR051320">
    <property type="entry name" value="Viral_Replic_Matur_Polypro"/>
</dbReference>
<feature type="compositionally biased region" description="Polar residues" evidence="3">
    <location>
        <begin position="168"/>
        <end position="181"/>
    </location>
</feature>
<feature type="region of interest" description="Disordered" evidence="3">
    <location>
        <begin position="93"/>
        <end position="120"/>
    </location>
</feature>
<feature type="coiled-coil region" evidence="2">
    <location>
        <begin position="1041"/>
        <end position="1075"/>
    </location>
</feature>
<evidence type="ECO:0000256" key="1">
    <source>
        <dbReference type="ARBA" id="ARBA00012493"/>
    </source>
</evidence>
<evidence type="ECO:0000256" key="2">
    <source>
        <dbReference type="SAM" id="Coils"/>
    </source>
</evidence>
<evidence type="ECO:0000259" key="4">
    <source>
        <dbReference type="PROSITE" id="PS50878"/>
    </source>
</evidence>
<keyword evidence="2" id="KW-0175">Coiled coil</keyword>
<sequence>MSTGKIDGLEKVINKLAEDFKSLEDKQINVLQRHIETSAASIIAALRKDLEEIKKSLLIMTDAINYCANSIKACECNKEILAAFEKRLGGIPTAPPIDSSQTTKTPNIGMAKDDKSPTGLKPATISAFNPEIEQAPKQYEDLNILVAVPNPRYNLNVDIEETMDDTQAESSAQGASRNPPSGVSYDRPSRPRPTRSHNTTYQSAPLGGSYRSGTGRFQRYNIPEDYAPERKYQTDILDVDCVDLKERKRRIQAWHNSLRLIIATDTNLGEDMELAHILMINKSTRLANDLIEGINKDEFMRGSSEDFLQNIVNMLSTVFLGTNYLNDSENQVKIKQEEARERMTKLQICDLCYLDQFTCDYEEALLSVPNTEWRQALISRIKSNLEDKIPTWEELESEEGWDLLLKDSTTSCLEPNNESQQLKDQEINDFLENDTLPLCKVEETVDLSQVIWTDLTTIPQEKILDLGRVAKQTRTHVNSIYIRGTLSFSGYRKFNVDCYVDTGASMCLANKNIIPPNFWTKTPNPIYAKLADDTIHTLDIVAERIEILIQDKVFIIPTLYQTESRYDILLGNNFCRLYEPFAQWGKIIIFHHEGQTVVCPKITKAYHRGQPGFLESQKHGSSSKVPEPENIVQNQDFDQKSLGESICTFSPSEDFLLNLMSLSTIEDKLKMVCSDNPLDNNISKYQFRAHIELVDKTTKIKVPPMQYTAPDRDEFAKQIQELLDANLIEPSKSPHFSPAFLVNKHSEQKRGKRRMVINYKKLNDHTIGDGYLLPRKDELLDQIRGKKLFSSFDCKSGFWQVLLDDSSQSLTAFTCPQGHFQWKVMPFGLKQAPSIFQRHMDETFKGFESFCRVYVDDIIVFSNNDKDHITHVTKVLDRCKEIGVILSLPKAQLFKESINFLGLIIDKGQIKLQSHIAQIRQPLQAKLKKDTVWQWSKEDTNYVDKIKKAINHLPPVHHPGPEEPLIIETDASDKYWGGILKSQPQEGPELICGYVSGTFKPAEQNYHSNEKELLALINTIKRRSLQRIIKDMSRSDIVEEINDLDIKIAKVQRRIQEKQLKLERLTEKRGKLSLKLDTKPLSAEGLLERFSEKMAVAKETGQSSQTPSSPEDLVVLKPKILDQGFQKIESAVKLSNPYSVPEAHKCYVIFSGPSAGVYREWSTVHPLVSGKPYAYQGYKNYELARKAFYDYCTKNNTPLQNVPRLITPVDVIEPKIPRVPTFAEKAKMPANPVVNRAFARFNKIKVTNPDDHEFVSLETFDHYYALAESTCSDEQNHFFVSETKGFRLFNVTIGASPKFVQTLYYCGLLNAAYPSPNLMEISLLPPKVLTAVKHYRQKVLRDPERRVYLSFKSSFLDWEETEDETDSLRNYPAYHYIKMGLLRNQIDVQPCTKTKNPTLNLHQSLPELRAQTLGHVLKKIRTSLFTDSKVRINYQSDHVLMATDSLQSISPEDCKRIEMFEKQFYCNDLAISIATKRKFCAYASEDHKCDFCPEDDKMETCSSNSGEPSEDSCQPGKRREADEM</sequence>
<evidence type="ECO:0000313" key="6">
    <source>
        <dbReference type="Proteomes" id="UP000886885"/>
    </source>
</evidence>
<feature type="region of interest" description="Disordered" evidence="3">
    <location>
        <begin position="1497"/>
        <end position="1524"/>
    </location>
</feature>
<keyword evidence="6" id="KW-1185">Reference proteome</keyword>
<dbReference type="OrthoDB" id="3270804at2759"/>
<reference evidence="5" key="1">
    <citation type="journal article" date="2020" name="bioRxiv">
        <title>Hybrid origin of Populus tomentosa Carr. identified through genome sequencing and phylogenomic analysis.</title>
        <authorList>
            <person name="An X."/>
            <person name="Gao K."/>
            <person name="Chen Z."/>
            <person name="Li J."/>
            <person name="Yang X."/>
            <person name="Yang X."/>
            <person name="Zhou J."/>
            <person name="Guo T."/>
            <person name="Zhao T."/>
            <person name="Huang S."/>
            <person name="Miao D."/>
            <person name="Khan W.U."/>
            <person name="Rao P."/>
            <person name="Ye M."/>
            <person name="Lei B."/>
            <person name="Liao W."/>
            <person name="Wang J."/>
            <person name="Ji L."/>
            <person name="Li Y."/>
            <person name="Guo B."/>
            <person name="Mustafa N.S."/>
            <person name="Li S."/>
            <person name="Yun Q."/>
            <person name="Keller S.R."/>
            <person name="Mao J."/>
            <person name="Zhang R."/>
            <person name="Strauss S.H."/>
        </authorList>
    </citation>
    <scope>NUCLEOTIDE SEQUENCE</scope>
    <source>
        <strain evidence="5">GM15</strain>
        <tissue evidence="5">Leaf</tissue>
    </source>
</reference>
<dbReference type="InterPro" id="IPR000477">
    <property type="entry name" value="RT_dom"/>
</dbReference>
<dbReference type="PANTHER" id="PTHR33064:SF37">
    <property type="entry name" value="RIBONUCLEASE H"/>
    <property type="match status" value="1"/>
</dbReference>
<dbReference type="GO" id="GO:0003964">
    <property type="term" value="F:RNA-directed DNA polymerase activity"/>
    <property type="evidence" value="ECO:0007669"/>
    <property type="project" value="UniProtKB-EC"/>
</dbReference>
<dbReference type="InterPro" id="IPR041577">
    <property type="entry name" value="RT_RNaseH_2"/>
</dbReference>
<dbReference type="Pfam" id="PF17919">
    <property type="entry name" value="RT_RNaseH_2"/>
    <property type="match status" value="1"/>
</dbReference>
<evidence type="ECO:0000313" key="5">
    <source>
        <dbReference type="EMBL" id="KAG6742033.1"/>
    </source>
</evidence>
<accession>A0A8X7XX39</accession>
<dbReference type="GO" id="GO:0004190">
    <property type="term" value="F:aspartic-type endopeptidase activity"/>
    <property type="evidence" value="ECO:0007669"/>
    <property type="project" value="InterPro"/>
</dbReference>
<comment type="caution">
    <text evidence="5">The sequence shown here is derived from an EMBL/GenBank/DDBJ whole genome shotgun (WGS) entry which is preliminary data.</text>
</comment>
<protein>
    <recommendedName>
        <fullName evidence="1">RNA-directed DNA polymerase</fullName>
        <ecNumber evidence="1">2.7.7.49</ecNumber>
    </recommendedName>
</protein>